<reference evidence="2" key="2">
    <citation type="submission" date="2022-10" db="EMBL/GenBank/DDBJ databases">
        <authorList>
            <consortium name="ENA_rothamsted_submissions"/>
            <consortium name="culmorum"/>
            <person name="King R."/>
        </authorList>
    </citation>
    <scope>NUCLEOTIDE SEQUENCE</scope>
</reference>
<feature type="compositionally biased region" description="Low complexity" evidence="1">
    <location>
        <begin position="119"/>
        <end position="143"/>
    </location>
</feature>
<evidence type="ECO:0000313" key="3">
    <source>
        <dbReference type="Proteomes" id="UP001154329"/>
    </source>
</evidence>
<dbReference type="AlphaFoldDB" id="A0A9P0IR28"/>
<sequence>MAADTARASPENLWARARQRRMRCVIARSAHGLCADFSTGPRARAPSHVREMNVKNVSGTDAATRTDRLSPLTLSFVRPVVRRTVTHKTRGISSVPDDVVSLSVFFFLFIIISRTATNNNNNNNSSSSSSNNNNDNNNNNNNNIMCATTG</sequence>
<dbReference type="Proteomes" id="UP001154329">
    <property type="component" value="Chromosome 1"/>
</dbReference>
<dbReference type="EMBL" id="OU899034">
    <property type="protein sequence ID" value="CAH1710034.1"/>
    <property type="molecule type" value="Genomic_DNA"/>
</dbReference>
<keyword evidence="3" id="KW-1185">Reference proteome</keyword>
<name>A0A9P0IR28_APHGO</name>
<evidence type="ECO:0000313" key="2">
    <source>
        <dbReference type="EMBL" id="CAH1710034.1"/>
    </source>
</evidence>
<organism evidence="2 3">
    <name type="scientific">Aphis gossypii</name>
    <name type="common">Cotton aphid</name>
    <dbReference type="NCBI Taxonomy" id="80765"/>
    <lineage>
        <taxon>Eukaryota</taxon>
        <taxon>Metazoa</taxon>
        <taxon>Ecdysozoa</taxon>
        <taxon>Arthropoda</taxon>
        <taxon>Hexapoda</taxon>
        <taxon>Insecta</taxon>
        <taxon>Pterygota</taxon>
        <taxon>Neoptera</taxon>
        <taxon>Paraneoptera</taxon>
        <taxon>Hemiptera</taxon>
        <taxon>Sternorrhyncha</taxon>
        <taxon>Aphidomorpha</taxon>
        <taxon>Aphidoidea</taxon>
        <taxon>Aphididae</taxon>
        <taxon>Aphidini</taxon>
        <taxon>Aphis</taxon>
        <taxon>Aphis</taxon>
    </lineage>
</organism>
<gene>
    <name evidence="2" type="ORF">APHIGO_LOCUS1034</name>
</gene>
<evidence type="ECO:0000256" key="1">
    <source>
        <dbReference type="SAM" id="MobiDB-lite"/>
    </source>
</evidence>
<protein>
    <submittedName>
        <fullName evidence="2">Uncharacterized protein</fullName>
    </submittedName>
</protein>
<accession>A0A9P0IR28</accession>
<reference evidence="2" key="1">
    <citation type="submission" date="2022-02" db="EMBL/GenBank/DDBJ databases">
        <authorList>
            <person name="King R."/>
        </authorList>
    </citation>
    <scope>NUCLEOTIDE SEQUENCE</scope>
</reference>
<proteinExistence type="predicted"/>
<feature type="region of interest" description="Disordered" evidence="1">
    <location>
        <begin position="119"/>
        <end position="150"/>
    </location>
</feature>